<accession>A0A1D2A4V6</accession>
<dbReference type="PANTHER" id="PTHR37755:SF1">
    <property type="entry name" value="PROTEIN TIC 56, CHLOROPLASTIC"/>
    <property type="match status" value="1"/>
</dbReference>
<dbReference type="Pfam" id="PF14237">
    <property type="entry name" value="GYF_2"/>
    <property type="match status" value="1"/>
</dbReference>
<dbReference type="InterPro" id="IPR037471">
    <property type="entry name" value="TIC56"/>
</dbReference>
<dbReference type="GO" id="GO:0009706">
    <property type="term" value="C:chloroplast inner membrane"/>
    <property type="evidence" value="ECO:0007669"/>
    <property type="project" value="TreeGrafter"/>
</dbReference>
<gene>
    <name evidence="3" type="ORF">g.710</name>
</gene>
<dbReference type="EMBL" id="GDKF01004531">
    <property type="protein sequence ID" value="JAT74091.1"/>
    <property type="molecule type" value="Transcribed_RNA"/>
</dbReference>
<organism evidence="3">
    <name type="scientific">Auxenochlorella protothecoides</name>
    <name type="common">Green microalga</name>
    <name type="synonym">Chlorella protothecoides</name>
    <dbReference type="NCBI Taxonomy" id="3075"/>
    <lineage>
        <taxon>Eukaryota</taxon>
        <taxon>Viridiplantae</taxon>
        <taxon>Chlorophyta</taxon>
        <taxon>core chlorophytes</taxon>
        <taxon>Trebouxiophyceae</taxon>
        <taxon>Chlorellales</taxon>
        <taxon>Chlorellaceae</taxon>
        <taxon>Auxenochlorella</taxon>
    </lineage>
</organism>
<reference evidence="3" key="1">
    <citation type="submission" date="2015-08" db="EMBL/GenBank/DDBJ databases">
        <authorList>
            <person name="Babu N.S."/>
            <person name="Beckwith C.J."/>
            <person name="Beseler K.G."/>
            <person name="Brison A."/>
            <person name="Carone J.V."/>
            <person name="Caskin T.P."/>
            <person name="Diamond M."/>
            <person name="Durham M.E."/>
            <person name="Foxe J.M."/>
            <person name="Go M."/>
            <person name="Henderson B.A."/>
            <person name="Jones I.B."/>
            <person name="McGettigan J.A."/>
            <person name="Micheletti S.J."/>
            <person name="Nasrallah M.E."/>
            <person name="Ortiz D."/>
            <person name="Piller C.R."/>
            <person name="Privatt S.R."/>
            <person name="Schneider S.L."/>
            <person name="Sharp S."/>
            <person name="Smith T.C."/>
            <person name="Stanton J.D."/>
            <person name="Ullery H.E."/>
            <person name="Wilson R.J."/>
            <person name="Serrano M.G."/>
            <person name="Buck G."/>
            <person name="Lee V."/>
            <person name="Wang Y."/>
            <person name="Carvalho R."/>
            <person name="Voegtly L."/>
            <person name="Shi R."/>
            <person name="Duckworth R."/>
            <person name="Johnson A."/>
            <person name="Loviza R."/>
            <person name="Walstead R."/>
            <person name="Shah Z."/>
            <person name="Kiflezghi M."/>
            <person name="Wade K."/>
            <person name="Ball S.L."/>
            <person name="Bradley K.W."/>
            <person name="Asai D.J."/>
            <person name="Bowman C.A."/>
            <person name="Russell D.A."/>
            <person name="Pope W.H."/>
            <person name="Jacobs-Sera D."/>
            <person name="Hendrix R.W."/>
            <person name="Hatfull G.F."/>
        </authorList>
    </citation>
    <scope>NUCLEOTIDE SEQUENCE</scope>
</reference>
<feature type="non-terminal residue" evidence="3">
    <location>
        <position position="1"/>
    </location>
</feature>
<feature type="domain" description="GYF" evidence="2">
    <location>
        <begin position="117"/>
        <end position="167"/>
    </location>
</feature>
<name>A0A1D2A4V6_AUXPR</name>
<dbReference type="GO" id="GO:0045037">
    <property type="term" value="P:protein import into chloroplast stroma"/>
    <property type="evidence" value="ECO:0007669"/>
    <property type="project" value="TreeGrafter"/>
</dbReference>
<proteinExistence type="predicted"/>
<dbReference type="PANTHER" id="PTHR37755">
    <property type="entry name" value="PROTEIN TIC 56, CHLOROPLASTIC"/>
    <property type="match status" value="1"/>
</dbReference>
<evidence type="ECO:0000259" key="2">
    <source>
        <dbReference type="Pfam" id="PF14237"/>
    </source>
</evidence>
<dbReference type="AlphaFoldDB" id="A0A1D2A4V6"/>
<protein>
    <recommendedName>
        <fullName evidence="2">GYF domain-containing protein</fullName>
    </recommendedName>
</protein>
<evidence type="ECO:0000313" key="3">
    <source>
        <dbReference type="EMBL" id="JAT74091.1"/>
    </source>
</evidence>
<dbReference type="InterPro" id="IPR025640">
    <property type="entry name" value="GYF_2"/>
</dbReference>
<feature type="compositionally biased region" description="Basic residues" evidence="1">
    <location>
        <begin position="54"/>
        <end position="66"/>
    </location>
</feature>
<sequence length="215" mass="24382">DSITPTHIVSLIKLYDLQNWSSGGANRQQGTMFGWGAPPPAANEVAQLAAKSSLKSKKKGDKKVGKKPAGDNPLVRKIRPTGRPLPPPHEPFQPGKYEHEDRMMVDYVRFMTAENVWYYRDRMSVPRGPCSLPVLREAWVHGVVDENTLVWGQGLADWLPIRNVRTLVPQIRTVEVQLGTWFKKNFALRPALDRMRRARVDARSPAKSTQVENMY</sequence>
<feature type="region of interest" description="Disordered" evidence="1">
    <location>
        <begin position="51"/>
        <end position="96"/>
    </location>
</feature>
<evidence type="ECO:0000256" key="1">
    <source>
        <dbReference type="SAM" id="MobiDB-lite"/>
    </source>
</evidence>